<dbReference type="GO" id="GO:0016829">
    <property type="term" value="F:lyase activity"/>
    <property type="evidence" value="ECO:0007669"/>
    <property type="project" value="UniProtKB-KW"/>
</dbReference>
<evidence type="ECO:0000256" key="3">
    <source>
        <dbReference type="ARBA" id="ARBA00023014"/>
    </source>
</evidence>
<dbReference type="STRING" id="403673.A0A177W907"/>
<dbReference type="SUPFAM" id="SSF53732">
    <property type="entry name" value="Aconitase iron-sulfur domain"/>
    <property type="match status" value="1"/>
</dbReference>
<dbReference type="InterPro" id="IPR015931">
    <property type="entry name" value="Acnase/IPM_dHydase_lsu_aba_1/3"/>
</dbReference>
<dbReference type="Proteomes" id="UP000077115">
    <property type="component" value="Unassembled WGS sequence"/>
</dbReference>
<keyword evidence="4" id="KW-0456">Lyase</keyword>
<dbReference type="GO" id="GO:0043436">
    <property type="term" value="P:oxoacid metabolic process"/>
    <property type="evidence" value="ECO:0007669"/>
    <property type="project" value="UniProtKB-ARBA"/>
</dbReference>
<dbReference type="VEuPathDB" id="FungiDB:BDEG_20431"/>
<name>A0A177W907_BATDL</name>
<evidence type="ECO:0000256" key="4">
    <source>
        <dbReference type="ARBA" id="ARBA00023239"/>
    </source>
</evidence>
<dbReference type="Gene3D" id="3.30.499.10">
    <property type="entry name" value="Aconitase, domain 3"/>
    <property type="match status" value="1"/>
</dbReference>
<evidence type="ECO:0000313" key="6">
    <source>
        <dbReference type="EMBL" id="OAJ36235.1"/>
    </source>
</evidence>
<keyword evidence="3" id="KW-0411">Iron-sulfur</keyword>
<dbReference type="PANTHER" id="PTHR43822:SF2">
    <property type="entry name" value="HOMOACONITASE, MITOCHONDRIAL"/>
    <property type="match status" value="1"/>
</dbReference>
<feature type="domain" description="Aconitase/3-isopropylmalate dehydratase large subunit alpha/beta/alpha" evidence="5">
    <location>
        <begin position="48"/>
        <end position="258"/>
    </location>
</feature>
<dbReference type="InterPro" id="IPR036008">
    <property type="entry name" value="Aconitase_4Fe-4S_dom"/>
</dbReference>
<evidence type="ECO:0000259" key="5">
    <source>
        <dbReference type="Pfam" id="PF00330"/>
    </source>
</evidence>
<reference evidence="6 7" key="2">
    <citation type="submission" date="2016-05" db="EMBL/GenBank/DDBJ databases">
        <title>Lineage-specific infection strategies underlie the spectrum of fungal disease in amphibians.</title>
        <authorList>
            <person name="Cuomo C.A."/>
            <person name="Farrer R.A."/>
            <person name="James T."/>
            <person name="Longcore J."/>
            <person name="Birren B."/>
        </authorList>
    </citation>
    <scope>NUCLEOTIDE SEQUENCE [LARGE SCALE GENOMIC DNA]</scope>
    <source>
        <strain evidence="6 7">JEL423</strain>
    </source>
</reference>
<evidence type="ECO:0000256" key="1">
    <source>
        <dbReference type="ARBA" id="ARBA00022723"/>
    </source>
</evidence>
<dbReference type="OrthoDB" id="10262323at2759"/>
<accession>A0A177W907</accession>
<reference evidence="6 7" key="1">
    <citation type="submission" date="2006-10" db="EMBL/GenBank/DDBJ databases">
        <title>The Genome Sequence of Batrachochytrium dendrobatidis JEL423.</title>
        <authorList>
            <consortium name="The Broad Institute Genome Sequencing Platform"/>
            <person name="Birren B."/>
            <person name="Lander E."/>
            <person name="Galagan J."/>
            <person name="Cuomo C."/>
            <person name="Devon K."/>
            <person name="Jaffe D."/>
            <person name="Butler J."/>
            <person name="Alvarez P."/>
            <person name="Gnerre S."/>
            <person name="Grabherr M."/>
            <person name="Kleber M."/>
            <person name="Mauceli E."/>
            <person name="Brockman W."/>
            <person name="Young S."/>
            <person name="LaButti K."/>
            <person name="Sykes S."/>
            <person name="DeCaprio D."/>
            <person name="Crawford M."/>
            <person name="Koehrsen M."/>
            <person name="Engels R."/>
            <person name="Montgomery P."/>
            <person name="Pearson M."/>
            <person name="Howarth C."/>
            <person name="Larson L."/>
            <person name="White J."/>
            <person name="O'Leary S."/>
            <person name="Kodira C."/>
            <person name="Zeng Q."/>
            <person name="Yandava C."/>
            <person name="Alvarado L."/>
            <person name="Longcore J."/>
            <person name="James T."/>
        </authorList>
    </citation>
    <scope>NUCLEOTIDE SEQUENCE [LARGE SCALE GENOMIC DNA]</scope>
    <source>
        <strain evidence="6 7">JEL423</strain>
    </source>
</reference>
<dbReference type="InterPro" id="IPR001030">
    <property type="entry name" value="Acoase/IPM_deHydtase_lsu_aba"/>
</dbReference>
<dbReference type="AlphaFoldDB" id="A0A177W907"/>
<dbReference type="Pfam" id="PF00330">
    <property type="entry name" value="Aconitase"/>
    <property type="match status" value="1"/>
</dbReference>
<sequence length="297" mass="32914">MAASLLKHPPQTLIEKIVQKYTVQQPIDSSTAQKVPRFKPVYQGEFVAIRPHKVMTHDNTGAVISKFKSFGSSSLYDSKQVVFTLDHDVQNISESNLNKYKSIQEFAKLHNVDFYPAGRGIGHQIMIEEGYAMPYSMVVASDSHANMYGGIGCLGTPIVRTDAAAIWATGQTWWQIPKIIKVELHGKMPPYSTGKDIIVALCGLFCDDQVLNCAIEFVGDGVSSLSVDDRLTISNMTTEWGALAGVFPVDSITIQWIKEQLLIFPLFLNMYLAPTVSKSALHSINQSPIGFLFKKRI</sequence>
<gene>
    <name evidence="6" type="ORF">BDEG_20431</name>
</gene>
<dbReference type="eggNOG" id="KOG0453">
    <property type="taxonomic scope" value="Eukaryota"/>
</dbReference>
<evidence type="ECO:0000313" key="7">
    <source>
        <dbReference type="Proteomes" id="UP000077115"/>
    </source>
</evidence>
<keyword evidence="1" id="KW-0479">Metal-binding</keyword>
<dbReference type="GO" id="GO:0051536">
    <property type="term" value="F:iron-sulfur cluster binding"/>
    <property type="evidence" value="ECO:0007669"/>
    <property type="project" value="UniProtKB-KW"/>
</dbReference>
<proteinExistence type="predicted"/>
<keyword evidence="2" id="KW-0408">Iron</keyword>
<organism evidence="6 7">
    <name type="scientific">Batrachochytrium dendrobatidis (strain JEL423)</name>
    <dbReference type="NCBI Taxonomy" id="403673"/>
    <lineage>
        <taxon>Eukaryota</taxon>
        <taxon>Fungi</taxon>
        <taxon>Fungi incertae sedis</taxon>
        <taxon>Chytridiomycota</taxon>
        <taxon>Chytridiomycota incertae sedis</taxon>
        <taxon>Chytridiomycetes</taxon>
        <taxon>Rhizophydiales</taxon>
        <taxon>Rhizophydiales incertae sedis</taxon>
        <taxon>Batrachochytrium</taxon>
    </lineage>
</organism>
<dbReference type="GO" id="GO:0046872">
    <property type="term" value="F:metal ion binding"/>
    <property type="evidence" value="ECO:0007669"/>
    <property type="project" value="UniProtKB-KW"/>
</dbReference>
<dbReference type="EMBL" id="DS022300">
    <property type="protein sequence ID" value="OAJ36235.1"/>
    <property type="molecule type" value="Genomic_DNA"/>
</dbReference>
<protein>
    <submittedName>
        <fullName evidence="6">Homoaconitase</fullName>
    </submittedName>
</protein>
<dbReference type="InterPro" id="IPR050067">
    <property type="entry name" value="IPM_dehydratase_rel_enz"/>
</dbReference>
<dbReference type="PANTHER" id="PTHR43822">
    <property type="entry name" value="HOMOACONITASE, MITOCHONDRIAL-RELATED"/>
    <property type="match status" value="1"/>
</dbReference>
<dbReference type="PRINTS" id="PR00415">
    <property type="entry name" value="ACONITASE"/>
</dbReference>
<evidence type="ECO:0000256" key="2">
    <source>
        <dbReference type="ARBA" id="ARBA00023004"/>
    </source>
</evidence>